<dbReference type="Pfam" id="PF25954">
    <property type="entry name" value="Beta-barrel_RND_2"/>
    <property type="match status" value="1"/>
</dbReference>
<dbReference type="RefSeq" id="WP_151124280.1">
    <property type="nucleotide sequence ID" value="NZ_CP088081.1"/>
</dbReference>
<feature type="transmembrane region" description="Helical" evidence="3">
    <location>
        <begin position="200"/>
        <end position="224"/>
    </location>
</feature>
<keyword evidence="6" id="KW-1185">Reference proteome</keyword>
<dbReference type="PANTHER" id="PTHR32347">
    <property type="entry name" value="EFFLUX SYSTEM COMPONENT YKNX-RELATED"/>
    <property type="match status" value="1"/>
</dbReference>
<dbReference type="PANTHER" id="PTHR32347:SF23">
    <property type="entry name" value="BLL5650 PROTEIN"/>
    <property type="match status" value="1"/>
</dbReference>
<dbReference type="Gene3D" id="2.40.30.170">
    <property type="match status" value="1"/>
</dbReference>
<feature type="transmembrane region" description="Helical" evidence="3">
    <location>
        <begin position="266"/>
        <end position="285"/>
    </location>
</feature>
<dbReference type="EMBL" id="VZPB01000024">
    <property type="protein sequence ID" value="KAB0581578.1"/>
    <property type="molecule type" value="Genomic_DNA"/>
</dbReference>
<evidence type="ECO:0000256" key="1">
    <source>
        <dbReference type="ARBA" id="ARBA00004196"/>
    </source>
</evidence>
<evidence type="ECO:0000313" key="6">
    <source>
        <dbReference type="Proteomes" id="UP000430120"/>
    </source>
</evidence>
<dbReference type="Proteomes" id="UP000430120">
    <property type="component" value="Unassembled WGS sequence"/>
</dbReference>
<dbReference type="OrthoDB" id="9800613at2"/>
<comment type="caution">
    <text evidence="5">The sequence shown here is derived from an EMBL/GenBank/DDBJ whole genome shotgun (WGS) entry which is preliminary data.</text>
</comment>
<name>A0A643FCP2_IDEDE</name>
<feature type="transmembrane region" description="Helical" evidence="3">
    <location>
        <begin position="331"/>
        <end position="352"/>
    </location>
</feature>
<protein>
    <submittedName>
        <fullName evidence="5">HlyD family efflux transporter periplasmic adaptor subunit</fullName>
    </submittedName>
</protein>
<keyword evidence="2" id="KW-0175">Coiled coil</keyword>
<dbReference type="InterPro" id="IPR050465">
    <property type="entry name" value="UPF0194_transport"/>
</dbReference>
<keyword evidence="3" id="KW-0472">Membrane</keyword>
<feature type="transmembrane region" description="Helical" evidence="3">
    <location>
        <begin position="236"/>
        <end position="260"/>
    </location>
</feature>
<feature type="domain" description="CusB-like beta-barrel" evidence="4">
    <location>
        <begin position="722"/>
        <end position="797"/>
    </location>
</feature>
<evidence type="ECO:0000259" key="4">
    <source>
        <dbReference type="Pfam" id="PF25954"/>
    </source>
</evidence>
<evidence type="ECO:0000313" key="5">
    <source>
        <dbReference type="EMBL" id="KAB0581578.1"/>
    </source>
</evidence>
<dbReference type="SUPFAM" id="SSF111369">
    <property type="entry name" value="HlyD-like secretion proteins"/>
    <property type="match status" value="1"/>
</dbReference>
<feature type="transmembrane region" description="Helical" evidence="3">
    <location>
        <begin position="297"/>
        <end position="319"/>
    </location>
</feature>
<comment type="subcellular location">
    <subcellularLocation>
        <location evidence="1">Cell envelope</location>
    </subcellularLocation>
</comment>
<proteinExistence type="predicted"/>
<dbReference type="AlphaFoldDB" id="A0A643FCP2"/>
<evidence type="ECO:0000256" key="2">
    <source>
        <dbReference type="ARBA" id="ARBA00023054"/>
    </source>
</evidence>
<organism evidence="5 6">
    <name type="scientific">Ideonella dechloratans</name>
    <dbReference type="NCBI Taxonomy" id="36863"/>
    <lineage>
        <taxon>Bacteria</taxon>
        <taxon>Pseudomonadati</taxon>
        <taxon>Pseudomonadota</taxon>
        <taxon>Betaproteobacteria</taxon>
        <taxon>Burkholderiales</taxon>
        <taxon>Sphaerotilaceae</taxon>
        <taxon>Ideonella</taxon>
    </lineage>
</organism>
<dbReference type="InterPro" id="IPR058792">
    <property type="entry name" value="Beta-barrel_RND_2"/>
</dbReference>
<feature type="transmembrane region" description="Helical" evidence="3">
    <location>
        <begin position="423"/>
        <end position="441"/>
    </location>
</feature>
<evidence type="ECO:0000256" key="3">
    <source>
        <dbReference type="SAM" id="Phobius"/>
    </source>
</evidence>
<sequence length="823" mass="91203">MTEQTKKVALPAYLPKRLEAFKIVKNDQPSYLLRDKLLNKVHDMEPWQFFLLEVLPGCENYPKLQSVFEDRFGRPISQQEIELFFASLADRQLLDMENPTHALLEPFRTKTYEVKDGQAVVKTHTAQVTGAAAAAPAPVPVPASAPAAKPGAPAGPEGDLPAGMNDAVGFDPRATRWMLKLFDPRPALKLLSPVVAPLRYIVYILPLLVVAALMLCFEYSYLIVQDMENLHSMTSLLEHVIFSMFTVNLVVTLTTAFIAYAFRCTVSAFGASVFMAFLPRFVVTVSHVEQLSRRERMWLQGGPLLARLVLFSLGVLIWYNTRDGGSLAPKIGMALFFIAGIDLLFVSGNPLVKGSGYHLLSAFANEPHLRGKAYKTLLNRMNGRAYKDADGSLLSAYALLTTVYAFVLVIVACLMVGAYLQSVMLGGTAIVLAIIMGVYLLKRTFKRLQMIQAAYERSVQFDRWRKRTLPDTVGEAEDELKPPSNWSRYVKIAGALTALLILVMPYPYETGGRFSTYPSQRQVITTDFGGVVQTVNYDGGESLKKGALIATLATPDYQAQVSVYDAKVAEQAAVVADLKSKPKPEYVAVAERELQVAIEHESFTKARVPRMERMYKDGVVSFEELDAARREYQVDTMQTAEKRAALALAKTGPTKDEIAAAEAKLKSLKDERDLYASKVGRAALVMPFDGNLLTLHLKDRLNSYIDKGQAFATVEDTTKVSVEIQVPETDISFVKVGAPVRVRPVAFSDRIYDGKVTVIDRNVTTESMGTVVKVIAEVPNPQQELRTGMTGYTKIEGSSMPVWKAFTLAVQRFVTVQVWSWIP</sequence>
<accession>A0A643FCP2</accession>
<gene>
    <name evidence="5" type="ORF">F7Q92_11450</name>
</gene>
<dbReference type="GO" id="GO:0030313">
    <property type="term" value="C:cell envelope"/>
    <property type="evidence" value="ECO:0007669"/>
    <property type="project" value="UniProtKB-SubCell"/>
</dbReference>
<keyword evidence="3" id="KW-0812">Transmembrane</keyword>
<feature type="transmembrane region" description="Helical" evidence="3">
    <location>
        <begin position="394"/>
        <end position="417"/>
    </location>
</feature>
<reference evidence="5 6" key="1">
    <citation type="submission" date="2019-09" db="EMBL/GenBank/DDBJ databases">
        <title>Draft genome sequences of 48 bacterial type strains from the CCUG.</title>
        <authorList>
            <person name="Tunovic T."/>
            <person name="Pineiro-Iglesias B."/>
            <person name="Unosson C."/>
            <person name="Inganas E."/>
            <person name="Ohlen M."/>
            <person name="Cardew S."/>
            <person name="Jensie-Markopoulos S."/>
            <person name="Salva-Serra F."/>
            <person name="Jaen-Luchoro D."/>
            <person name="Karlsson R."/>
            <person name="Svensson-Stadler L."/>
            <person name="Chun J."/>
            <person name="Moore E."/>
        </authorList>
    </citation>
    <scope>NUCLEOTIDE SEQUENCE [LARGE SCALE GENOMIC DNA]</scope>
    <source>
        <strain evidence="5 6">CCUG 30977</strain>
    </source>
</reference>
<keyword evidence="3" id="KW-1133">Transmembrane helix</keyword>